<dbReference type="AlphaFoldDB" id="A0A5B0P4W3"/>
<dbReference type="PANTHER" id="PTHR42802:SF1">
    <property type="entry name" value="L-ORNITHINE N(5)-MONOOXYGENASE"/>
    <property type="match status" value="1"/>
</dbReference>
<feature type="region of interest" description="Disordered" evidence="11">
    <location>
        <begin position="1"/>
        <end position="22"/>
    </location>
</feature>
<feature type="region of interest" description="Disordered" evidence="11">
    <location>
        <begin position="282"/>
        <end position="339"/>
    </location>
</feature>
<dbReference type="Proteomes" id="UP000324748">
    <property type="component" value="Unassembled WGS sequence"/>
</dbReference>
<evidence type="ECO:0000256" key="7">
    <source>
        <dbReference type="ARBA" id="ARBA00022857"/>
    </source>
</evidence>
<dbReference type="OrthoDB" id="3519933at2759"/>
<dbReference type="Pfam" id="PF13434">
    <property type="entry name" value="Lys_Orn_oxgnase"/>
    <property type="match status" value="3"/>
</dbReference>
<dbReference type="SUPFAM" id="SSF51905">
    <property type="entry name" value="FAD/NAD(P)-binding domain"/>
    <property type="match status" value="1"/>
</dbReference>
<evidence type="ECO:0000256" key="10">
    <source>
        <dbReference type="ARBA" id="ARBA00049248"/>
    </source>
</evidence>
<comment type="catalytic activity">
    <reaction evidence="10">
        <text>L-ornithine + NADH + O2 = N(5)-hydroxy-L-ornithine + NAD(+) + H2O</text>
        <dbReference type="Rhea" id="RHEA:41512"/>
        <dbReference type="ChEBI" id="CHEBI:15377"/>
        <dbReference type="ChEBI" id="CHEBI:15379"/>
        <dbReference type="ChEBI" id="CHEBI:46911"/>
        <dbReference type="ChEBI" id="CHEBI:57540"/>
        <dbReference type="ChEBI" id="CHEBI:57945"/>
        <dbReference type="ChEBI" id="CHEBI:78275"/>
        <dbReference type="EC" id="1.14.13.196"/>
    </reaction>
</comment>
<dbReference type="GO" id="GO:0006879">
    <property type="term" value="P:intracellular iron ion homeostasis"/>
    <property type="evidence" value="ECO:0007669"/>
    <property type="project" value="TreeGrafter"/>
</dbReference>
<feature type="compositionally biased region" description="Low complexity" evidence="11">
    <location>
        <begin position="168"/>
        <end position="183"/>
    </location>
</feature>
<evidence type="ECO:0000313" key="13">
    <source>
        <dbReference type="Proteomes" id="UP000324748"/>
    </source>
</evidence>
<gene>
    <name evidence="12" type="ORF">PGT21_021758</name>
</gene>
<evidence type="ECO:0000256" key="9">
    <source>
        <dbReference type="ARBA" id="ARBA00047598"/>
    </source>
</evidence>
<feature type="compositionally biased region" description="Basic and acidic residues" evidence="11">
    <location>
        <begin position="599"/>
        <end position="608"/>
    </location>
</feature>
<evidence type="ECO:0000256" key="4">
    <source>
        <dbReference type="ARBA" id="ARBA00012881"/>
    </source>
</evidence>
<evidence type="ECO:0000256" key="3">
    <source>
        <dbReference type="ARBA" id="ARBA00007588"/>
    </source>
</evidence>
<feature type="region of interest" description="Disordered" evidence="11">
    <location>
        <begin position="167"/>
        <end position="186"/>
    </location>
</feature>
<keyword evidence="7" id="KW-0521">NADP</keyword>
<dbReference type="PANTHER" id="PTHR42802">
    <property type="entry name" value="MONOOXYGENASE"/>
    <property type="match status" value="1"/>
</dbReference>
<dbReference type="InterPro" id="IPR025700">
    <property type="entry name" value="Lys/Orn_oxygenase"/>
</dbReference>
<keyword evidence="5" id="KW-0285">Flavoprotein</keyword>
<accession>A0A5B0P4W3</accession>
<protein>
    <recommendedName>
        <fullName evidence="4">L-ornithine N(5)-monooxygenase [NAD(P)H]</fullName>
        <ecNumber evidence="4">1.14.13.196</ecNumber>
    </recommendedName>
</protein>
<dbReference type="EMBL" id="VSWC01000067">
    <property type="protein sequence ID" value="KAA1096597.1"/>
    <property type="molecule type" value="Genomic_DNA"/>
</dbReference>
<keyword evidence="6" id="KW-0274">FAD</keyword>
<dbReference type="EC" id="1.14.13.196" evidence="4"/>
<comment type="caution">
    <text evidence="12">The sequence shown here is derived from an EMBL/GenBank/DDBJ whole genome shotgun (WGS) entry which is preliminary data.</text>
</comment>
<keyword evidence="8" id="KW-0560">Oxidoreductase</keyword>
<reference evidence="12 13" key="1">
    <citation type="submission" date="2019-05" db="EMBL/GenBank/DDBJ databases">
        <title>Emergence of the Ug99 lineage of the wheat stem rust pathogen through somatic hybridization.</title>
        <authorList>
            <person name="Li F."/>
            <person name="Upadhyaya N.M."/>
            <person name="Sperschneider J."/>
            <person name="Matny O."/>
            <person name="Nguyen-Phuc H."/>
            <person name="Mago R."/>
            <person name="Raley C."/>
            <person name="Miller M.E."/>
            <person name="Silverstein K.A.T."/>
            <person name="Henningsen E."/>
            <person name="Hirsch C.D."/>
            <person name="Visser B."/>
            <person name="Pretorius Z.A."/>
            <person name="Steffenson B.J."/>
            <person name="Schwessinger B."/>
            <person name="Dodds P.N."/>
            <person name="Figueroa M."/>
        </authorList>
    </citation>
    <scope>NUCLEOTIDE SEQUENCE [LARGE SCALE GENOMIC DNA]</scope>
    <source>
        <strain evidence="12">21-0</strain>
    </source>
</reference>
<comment type="pathway">
    <text evidence="2">Siderophore biosynthesis.</text>
</comment>
<organism evidence="12 13">
    <name type="scientific">Puccinia graminis f. sp. tritici</name>
    <dbReference type="NCBI Taxonomy" id="56615"/>
    <lineage>
        <taxon>Eukaryota</taxon>
        <taxon>Fungi</taxon>
        <taxon>Dikarya</taxon>
        <taxon>Basidiomycota</taxon>
        <taxon>Pucciniomycotina</taxon>
        <taxon>Pucciniomycetes</taxon>
        <taxon>Pucciniales</taxon>
        <taxon>Pucciniaceae</taxon>
        <taxon>Puccinia</taxon>
    </lineage>
</organism>
<dbReference type="InterPro" id="IPR036188">
    <property type="entry name" value="FAD/NAD-bd_sf"/>
</dbReference>
<evidence type="ECO:0000313" key="12">
    <source>
        <dbReference type="EMBL" id="KAA1096597.1"/>
    </source>
</evidence>
<feature type="compositionally biased region" description="Polar residues" evidence="11">
    <location>
        <begin position="586"/>
        <end position="598"/>
    </location>
</feature>
<feature type="region of interest" description="Disordered" evidence="11">
    <location>
        <begin position="575"/>
        <end position="618"/>
    </location>
</feature>
<evidence type="ECO:0000256" key="5">
    <source>
        <dbReference type="ARBA" id="ARBA00022630"/>
    </source>
</evidence>
<comment type="catalytic activity">
    <reaction evidence="9">
        <text>L-ornithine + NADPH + O2 = N(5)-hydroxy-L-ornithine + NADP(+) + H2O</text>
        <dbReference type="Rhea" id="RHEA:41508"/>
        <dbReference type="ChEBI" id="CHEBI:15377"/>
        <dbReference type="ChEBI" id="CHEBI:15379"/>
        <dbReference type="ChEBI" id="CHEBI:46911"/>
        <dbReference type="ChEBI" id="CHEBI:57783"/>
        <dbReference type="ChEBI" id="CHEBI:58349"/>
        <dbReference type="ChEBI" id="CHEBI:78275"/>
        <dbReference type="EC" id="1.14.13.196"/>
    </reaction>
</comment>
<feature type="compositionally biased region" description="Low complexity" evidence="11">
    <location>
        <begin position="303"/>
        <end position="326"/>
    </location>
</feature>
<keyword evidence="13" id="KW-1185">Reference proteome</keyword>
<dbReference type="Gene3D" id="3.50.50.60">
    <property type="entry name" value="FAD/NAD(P)-binding domain"/>
    <property type="match status" value="1"/>
</dbReference>
<evidence type="ECO:0000256" key="8">
    <source>
        <dbReference type="ARBA" id="ARBA00023002"/>
    </source>
</evidence>
<dbReference type="GO" id="GO:0016491">
    <property type="term" value="F:oxidoreductase activity"/>
    <property type="evidence" value="ECO:0007669"/>
    <property type="project" value="UniProtKB-KW"/>
</dbReference>
<evidence type="ECO:0000256" key="11">
    <source>
        <dbReference type="SAM" id="MobiDB-lite"/>
    </source>
</evidence>
<evidence type="ECO:0000256" key="1">
    <source>
        <dbReference type="ARBA" id="ARBA00001974"/>
    </source>
</evidence>
<comment type="cofactor">
    <cofactor evidence="1">
        <name>FAD</name>
        <dbReference type="ChEBI" id="CHEBI:57692"/>
    </cofactor>
</comment>
<proteinExistence type="inferred from homology"/>
<evidence type="ECO:0000256" key="6">
    <source>
        <dbReference type="ARBA" id="ARBA00022827"/>
    </source>
</evidence>
<sequence>MTLSSKTDVPVKHNQSAPEDEQVNCNGLQPFDLIGIGFGPANLSLSVRLAEQNLTTIPNNHHLLPKLLKTPSADQDHQPPLTHHLRTCFIDSNHGFRWHPGMMIDGSRMQISFLKDLVTLRNPCSPFSFLNYLHCHDRLVDFINRATFTPTRLEFADYLAWVARRVDSSSSSPSPGGKTDPPSNLNSIDVCYGERVVSVQGVRGTTGDIEFLRVSSTKASNGAIQQYLCRNLVISVGGTARVPRPFQEIGFESSKKPCYVLHTSTFLQHIDHILSNLIRPASAYPRPGRARQQPIYDPPLDRSNSSSSINSALSSEGIASSSSSAAQPTCSPKSDPDQPRKIKVAVIGAGQSAAETLLETYHRLKTLIGSEHGLMETSAEIDLLIKQGHLRPSDDSPFSNEVFNPQSTDFFYDLSAQELKPRINSQSPIPAHERVNDILLKEAAATNYAVVSPETLSTLHEIIYSQKVEQGMEKGQLRDWGRLDEVKINIINYTDVRAAEVSARGDGSIDVVLEHLLTGKTRRGHYEAVILGTGYSRQSWKEILFGRASESPGSGSDISLRSLWPDLSLDSPLQGLHISSEHSSDDSPTNSDIVSSGLSDEHEHDSCRSEPSSQNPPIDLHIARNYRLVLPETFVEPADPSTNNNNNNKSTVRKFRPTVWLQGCNERTHGISDSLLSVLAVRAGEIFDGLLEEGWFGDPSHSDK</sequence>
<comment type="similarity">
    <text evidence="3">Belongs to the lysine N(6)-hydroxylase/L-ornithine N(5)-oxygenase family.</text>
</comment>
<name>A0A5B0P4W3_PUCGR</name>
<evidence type="ECO:0000256" key="2">
    <source>
        <dbReference type="ARBA" id="ARBA00004924"/>
    </source>
</evidence>